<comment type="similarity">
    <text evidence="5 14">Belongs to the aconitase/IPM isomerase family.</text>
</comment>
<keyword evidence="9" id="KW-0694">RNA-binding</keyword>
<dbReference type="SUPFAM" id="SSF52016">
    <property type="entry name" value="LeuD/IlvD-like"/>
    <property type="match status" value="1"/>
</dbReference>
<dbReference type="CDD" id="cd01580">
    <property type="entry name" value="AcnA_IRP_Swivel"/>
    <property type="match status" value="1"/>
</dbReference>
<dbReference type="NCBIfam" id="TIGR01341">
    <property type="entry name" value="aconitase_1"/>
    <property type="match status" value="1"/>
</dbReference>
<dbReference type="FunFam" id="3.20.19.10:FF:000001">
    <property type="entry name" value="Aconitate hydratase"/>
    <property type="match status" value="1"/>
</dbReference>
<dbReference type="FunFam" id="3.30.499.10:FF:000002">
    <property type="entry name" value="Aconitate hydratase"/>
    <property type="match status" value="1"/>
</dbReference>
<accession>A0A5D0CP34</accession>
<dbReference type="InterPro" id="IPR036008">
    <property type="entry name" value="Aconitase_4Fe-4S_dom"/>
</dbReference>
<organism evidence="17 18">
    <name type="scientific">Paenibacillus faecis</name>
    <dbReference type="NCBI Taxonomy" id="862114"/>
    <lineage>
        <taxon>Bacteria</taxon>
        <taxon>Bacillati</taxon>
        <taxon>Bacillota</taxon>
        <taxon>Bacilli</taxon>
        <taxon>Bacillales</taxon>
        <taxon>Paenibacillaceae</taxon>
        <taxon>Paenibacillus</taxon>
    </lineage>
</organism>
<comment type="subunit">
    <text evidence="6">Monomer.</text>
</comment>
<comment type="catalytic activity">
    <reaction evidence="1">
        <text>(2S,3R)-3-hydroxybutane-1,2,3-tricarboxylate = 2-methyl-cis-aconitate + H2O</text>
        <dbReference type="Rhea" id="RHEA:17941"/>
        <dbReference type="ChEBI" id="CHEBI:15377"/>
        <dbReference type="ChEBI" id="CHEBI:57429"/>
        <dbReference type="ChEBI" id="CHEBI:57872"/>
        <dbReference type="EC" id="4.2.1.99"/>
    </reaction>
</comment>
<protein>
    <recommendedName>
        <fullName evidence="14">Aconitate hydratase</fullName>
        <shortName evidence="14">Aconitase</shortName>
        <ecNumber evidence="14">4.2.1.3</ecNumber>
    </recommendedName>
</protein>
<name>A0A5D0CP34_9BACL</name>
<dbReference type="EC" id="4.2.1.3" evidence="14"/>
<gene>
    <name evidence="17" type="primary">acnA</name>
    <name evidence="17" type="ORF">FRY98_21515</name>
</gene>
<evidence type="ECO:0000256" key="2">
    <source>
        <dbReference type="ARBA" id="ARBA00001966"/>
    </source>
</evidence>
<dbReference type="Gene3D" id="3.20.19.10">
    <property type="entry name" value="Aconitase, domain 4"/>
    <property type="match status" value="1"/>
</dbReference>
<dbReference type="PROSITE" id="PS01244">
    <property type="entry name" value="ACONITASE_2"/>
    <property type="match status" value="1"/>
</dbReference>
<dbReference type="Pfam" id="PF00694">
    <property type="entry name" value="Aconitase_C"/>
    <property type="match status" value="1"/>
</dbReference>
<evidence type="ECO:0000259" key="16">
    <source>
        <dbReference type="Pfam" id="PF00694"/>
    </source>
</evidence>
<sequence>MPKNDFFSSSRTLEVGGKSYRYYDLQALEQQGLGKIGKLPFSIKVLLEAAVRQFDGRAITEEHVKQIAGWSEGRDENKEIPFIPARIVLQDFTGVPVVVDLAAMRDTVKKAGGDPKQINPLVPVDLVIDHSVMVDAFGTPEALEYNMNVEFERNEERYRFLRWAQTAFNNFRAVPPATGIVHQVNLEYLASVAATKTVDGETVVFPDSLVGTDSHTTMINGLGVVGWGVGGIEAEAGMLGQPLYFVTPEVIGFKLTGSLTEGATATDLALTVTQMLRKKGVVGKFVEFYGPGLANISLADRATVANMAPEYGATIGYFPVDQETLAYLRSTGRSEEQIALVEAYYKAQGMFRTSETEDPEFSDLIELDLASVVPSLAGPKRPQDRIELTEMKDSFNSIIRTPVDKGGYGLSDEKIEQKVPVKHPNGETSVLSTGAVVIAAITSCTNTSNPSVMLGAGLLAKKAVERGLKKPGYVKSSLTPGSLVVTEYLAKAGLIEPLEALGFHVAGYGCATCIGNSGPLPDEVSAAIAENDMTVAAVLSGNRNFEGRVHAQVKANYLASPPLVVAYALAGTVNIDLQNDPLGYDQNDQPVYLKDIWPSSAEIKEAIGLSVSPEMFRAKYENVFTQNERWNAIPVPEGELYEWDGKSTYIQNPPFFEKLGDGLQDIADIRSARVLALLGDSVTTDHISPAGNISPTSPAGIYLSDRGVARKDFNSYGSRRGNHEVMMRGTFANIRIRNQVAPGTEGGVTKHLPTDSVMSIYDASMNYQADGQNLVVIAGKEYGTGSSRDWAAKGTYLLGVKAVIAESFERIHRSNLVGMGVLPLQFQEGHGWKTLGIDGTEVFDIVGLSNEVKPGQQLTVIATRQDGTQFEFPVTARLDSMVDVDYYHNGGILQTVLRQMIQGNN</sequence>
<comment type="caution">
    <text evidence="17">The sequence shown here is derived from an EMBL/GenBank/DDBJ whole genome shotgun (WGS) entry which is preliminary data.</text>
</comment>
<comment type="cofactor">
    <cofactor evidence="2">
        <name>[4Fe-4S] cluster</name>
        <dbReference type="ChEBI" id="CHEBI:49883"/>
    </cofactor>
</comment>
<keyword evidence="14" id="KW-0004">4Fe-4S</keyword>
<dbReference type="InterPro" id="IPR018136">
    <property type="entry name" value="Aconitase_4Fe-4S_BS"/>
</dbReference>
<keyword evidence="7" id="KW-0816">Tricarboxylic acid cycle</keyword>
<dbReference type="GO" id="GO:0047456">
    <property type="term" value="F:2-methylisocitrate dehydratase activity"/>
    <property type="evidence" value="ECO:0007669"/>
    <property type="project" value="UniProtKB-EC"/>
</dbReference>
<evidence type="ECO:0000313" key="17">
    <source>
        <dbReference type="EMBL" id="TYA11696.1"/>
    </source>
</evidence>
<evidence type="ECO:0000256" key="7">
    <source>
        <dbReference type="ARBA" id="ARBA00022532"/>
    </source>
</evidence>
<evidence type="ECO:0000259" key="15">
    <source>
        <dbReference type="Pfam" id="PF00330"/>
    </source>
</evidence>
<dbReference type="OrthoDB" id="9764318at2"/>
<evidence type="ECO:0000256" key="6">
    <source>
        <dbReference type="ARBA" id="ARBA00011245"/>
    </source>
</evidence>
<dbReference type="InterPro" id="IPR015931">
    <property type="entry name" value="Acnase/IPM_dHydase_lsu_aba_1/3"/>
</dbReference>
<dbReference type="InterPro" id="IPR001030">
    <property type="entry name" value="Acoase/IPM_deHydtase_lsu_aba"/>
</dbReference>
<evidence type="ECO:0000256" key="1">
    <source>
        <dbReference type="ARBA" id="ARBA00000118"/>
    </source>
</evidence>
<evidence type="ECO:0000256" key="4">
    <source>
        <dbReference type="ARBA" id="ARBA00005026"/>
    </source>
</evidence>
<proteinExistence type="inferred from homology"/>
<dbReference type="Gene3D" id="6.10.190.10">
    <property type="match status" value="1"/>
</dbReference>
<dbReference type="CDD" id="cd01586">
    <property type="entry name" value="AcnA_IRP"/>
    <property type="match status" value="1"/>
</dbReference>
<dbReference type="InterPro" id="IPR006249">
    <property type="entry name" value="Aconitase/IRP2"/>
</dbReference>
<evidence type="ECO:0000256" key="11">
    <source>
        <dbReference type="ARBA" id="ARBA00023014"/>
    </source>
</evidence>
<dbReference type="EMBL" id="VSDO01000004">
    <property type="protein sequence ID" value="TYA11696.1"/>
    <property type="molecule type" value="Genomic_DNA"/>
</dbReference>
<dbReference type="Pfam" id="PF00330">
    <property type="entry name" value="Aconitase"/>
    <property type="match status" value="1"/>
</dbReference>
<dbReference type="SUPFAM" id="SSF53732">
    <property type="entry name" value="Aconitase iron-sulfur domain"/>
    <property type="match status" value="1"/>
</dbReference>
<evidence type="ECO:0000256" key="3">
    <source>
        <dbReference type="ARBA" id="ARBA00004717"/>
    </source>
</evidence>
<keyword evidence="18" id="KW-1185">Reference proteome</keyword>
<reference evidence="17 18" key="1">
    <citation type="submission" date="2019-08" db="EMBL/GenBank/DDBJ databases">
        <title>Genome sequencing of Paenibacillus faecis DSM 23593(T).</title>
        <authorList>
            <person name="Kook J.-K."/>
            <person name="Park S.-N."/>
            <person name="Lim Y.K."/>
        </authorList>
    </citation>
    <scope>NUCLEOTIDE SEQUENCE [LARGE SCALE GENOMIC DNA]</scope>
    <source>
        <strain evidence="17 18">DSM 23593</strain>
    </source>
</reference>
<evidence type="ECO:0000256" key="9">
    <source>
        <dbReference type="ARBA" id="ARBA00022884"/>
    </source>
</evidence>
<dbReference type="GO" id="GO:0003723">
    <property type="term" value="F:RNA binding"/>
    <property type="evidence" value="ECO:0007669"/>
    <property type="project" value="UniProtKB-KW"/>
</dbReference>
<dbReference type="PROSITE" id="PS00450">
    <property type="entry name" value="ACONITASE_1"/>
    <property type="match status" value="1"/>
</dbReference>
<evidence type="ECO:0000256" key="10">
    <source>
        <dbReference type="ARBA" id="ARBA00023004"/>
    </source>
</evidence>
<comment type="pathway">
    <text evidence="3">Carbohydrate metabolism; tricarboxylic acid cycle; isocitrate from oxaloacetate: step 2/2.</text>
</comment>
<keyword evidence="11 14" id="KW-0411">Iron-sulfur</keyword>
<dbReference type="GO" id="GO:0051539">
    <property type="term" value="F:4 iron, 4 sulfur cluster binding"/>
    <property type="evidence" value="ECO:0007669"/>
    <property type="project" value="UniProtKB-KW"/>
</dbReference>
<evidence type="ECO:0000256" key="14">
    <source>
        <dbReference type="RuleBase" id="RU361275"/>
    </source>
</evidence>
<dbReference type="NCBIfam" id="NF006757">
    <property type="entry name" value="PRK09277.1"/>
    <property type="match status" value="1"/>
</dbReference>
<evidence type="ECO:0000313" key="18">
    <source>
        <dbReference type="Proteomes" id="UP000325218"/>
    </source>
</evidence>
<comment type="function">
    <text evidence="14">Catalyzes the isomerization of citrate to isocitrate via cis-aconitate.</text>
</comment>
<dbReference type="Proteomes" id="UP000325218">
    <property type="component" value="Unassembled WGS sequence"/>
</dbReference>
<dbReference type="GO" id="GO:0003994">
    <property type="term" value="F:aconitate hydratase activity"/>
    <property type="evidence" value="ECO:0007669"/>
    <property type="project" value="UniProtKB-EC"/>
</dbReference>
<dbReference type="InterPro" id="IPR000573">
    <property type="entry name" value="AconitaseA/IPMdHydase_ssu_swvl"/>
</dbReference>
<dbReference type="PRINTS" id="PR00415">
    <property type="entry name" value="ACONITASE"/>
</dbReference>
<dbReference type="NCBIfam" id="NF009520">
    <property type="entry name" value="PRK12881.1"/>
    <property type="match status" value="1"/>
</dbReference>
<dbReference type="UniPathway" id="UPA00223">
    <property type="reaction ID" value="UER00718"/>
</dbReference>
<dbReference type="Gene3D" id="3.30.499.10">
    <property type="entry name" value="Aconitase, domain 3"/>
    <property type="match status" value="2"/>
</dbReference>
<feature type="domain" description="Aconitase/3-isopropylmalate dehydratase large subunit alpha/beta/alpha" evidence="15">
    <location>
        <begin position="72"/>
        <end position="571"/>
    </location>
</feature>
<keyword evidence="10 14" id="KW-0408">Iron</keyword>
<dbReference type="GO" id="GO:0046872">
    <property type="term" value="F:metal ion binding"/>
    <property type="evidence" value="ECO:0007669"/>
    <property type="project" value="UniProtKB-KW"/>
</dbReference>
<keyword evidence="12 14" id="KW-0456">Lyase</keyword>
<comment type="pathway">
    <text evidence="4">Organic acid metabolism; propanoate degradation.</text>
</comment>
<evidence type="ECO:0000256" key="13">
    <source>
        <dbReference type="ARBA" id="ARBA00023501"/>
    </source>
</evidence>
<evidence type="ECO:0000256" key="12">
    <source>
        <dbReference type="ARBA" id="ARBA00023239"/>
    </source>
</evidence>
<comment type="catalytic activity">
    <reaction evidence="13 14">
        <text>citrate = D-threo-isocitrate</text>
        <dbReference type="Rhea" id="RHEA:10336"/>
        <dbReference type="ChEBI" id="CHEBI:15562"/>
        <dbReference type="ChEBI" id="CHEBI:16947"/>
        <dbReference type="EC" id="4.2.1.3"/>
    </reaction>
</comment>
<dbReference type="InterPro" id="IPR015928">
    <property type="entry name" value="Aconitase/3IPM_dehydase_swvl"/>
</dbReference>
<dbReference type="GO" id="GO:0006099">
    <property type="term" value="P:tricarboxylic acid cycle"/>
    <property type="evidence" value="ECO:0007669"/>
    <property type="project" value="UniProtKB-UniPathway"/>
</dbReference>
<dbReference type="AlphaFoldDB" id="A0A5D0CP34"/>
<dbReference type="GO" id="GO:0019679">
    <property type="term" value="P:propionate metabolic process, methylcitrate cycle"/>
    <property type="evidence" value="ECO:0007669"/>
    <property type="project" value="UniProtKB-ARBA"/>
</dbReference>
<dbReference type="RefSeq" id="WP_148455792.1">
    <property type="nucleotide sequence ID" value="NZ_VSDO01000004.1"/>
</dbReference>
<evidence type="ECO:0000256" key="5">
    <source>
        <dbReference type="ARBA" id="ARBA00007185"/>
    </source>
</evidence>
<keyword evidence="8" id="KW-0479">Metal-binding</keyword>
<dbReference type="FunFam" id="3.30.499.10:FF:000020">
    <property type="entry name" value="Aconitate hydratase A"/>
    <property type="match status" value="1"/>
</dbReference>
<feature type="domain" description="Aconitase A/isopropylmalate dehydratase small subunit swivel" evidence="16">
    <location>
        <begin position="701"/>
        <end position="828"/>
    </location>
</feature>
<evidence type="ECO:0000256" key="8">
    <source>
        <dbReference type="ARBA" id="ARBA00022723"/>
    </source>
</evidence>
<dbReference type="PANTHER" id="PTHR11670">
    <property type="entry name" value="ACONITASE/IRON-RESPONSIVE ELEMENT FAMILY MEMBER"/>
    <property type="match status" value="1"/>
</dbReference>
<dbReference type="InterPro" id="IPR044137">
    <property type="entry name" value="AcnA_IRP_Swivel"/>
</dbReference>